<keyword evidence="3 5" id="KW-0862">Zinc</keyword>
<evidence type="ECO:0000313" key="8">
    <source>
        <dbReference type="Ensembl" id="ENSBIXP00000012549.1"/>
    </source>
</evidence>
<feature type="compositionally biased region" description="Low complexity" evidence="6">
    <location>
        <begin position="173"/>
        <end position="182"/>
    </location>
</feature>
<comment type="function">
    <text evidence="5">Reversible hydration of carbon dioxide.</text>
</comment>
<dbReference type="InterPro" id="IPR001148">
    <property type="entry name" value="CA_dom"/>
</dbReference>
<feature type="region of interest" description="Disordered" evidence="6">
    <location>
        <begin position="58"/>
        <end position="82"/>
    </location>
</feature>
<evidence type="ECO:0000313" key="10">
    <source>
        <dbReference type="Proteomes" id="UP000314981"/>
    </source>
</evidence>
<feature type="region of interest" description="Disordered" evidence="6">
    <location>
        <begin position="172"/>
        <end position="199"/>
    </location>
</feature>
<dbReference type="InterPro" id="IPR023561">
    <property type="entry name" value="Carbonic_anhydrase_a-class"/>
</dbReference>
<evidence type="ECO:0000256" key="1">
    <source>
        <dbReference type="ARBA" id="ARBA00010718"/>
    </source>
</evidence>
<evidence type="ECO:0000256" key="4">
    <source>
        <dbReference type="ARBA" id="ARBA00048348"/>
    </source>
</evidence>
<dbReference type="Ensembl" id="ENSBIXT00005049534.1">
    <property type="protein sequence ID" value="ENSBIXP00005039788.1"/>
    <property type="gene ID" value="ENSBIXG00005022275.1"/>
</dbReference>
<protein>
    <recommendedName>
        <fullName evidence="5">Carbonic anhydrase</fullName>
        <ecNumber evidence="5">4.2.1.1</ecNumber>
    </recommendedName>
</protein>
<gene>
    <name evidence="9" type="primary">CA8</name>
</gene>
<reference evidence="10 11" key="1">
    <citation type="submission" date="2018-11" db="EMBL/GenBank/DDBJ databases">
        <title>Haplotype-resolved cattle genomes.</title>
        <authorList>
            <person name="Low W.Y."/>
            <person name="Tearle R."/>
            <person name="Bickhart D.M."/>
            <person name="Rosen B.D."/>
            <person name="Koren S."/>
            <person name="Rhie A."/>
            <person name="Hiendleder S."/>
            <person name="Phillippy A.M."/>
            <person name="Smith T.P.L."/>
            <person name="Williams J.L."/>
        </authorList>
    </citation>
    <scope>NUCLEOTIDE SEQUENCE [LARGE SCALE GENOMIC DNA]</scope>
</reference>
<name>A0A4W2CKS8_BOBOX</name>
<dbReference type="PANTHER" id="PTHR18952">
    <property type="entry name" value="CARBONIC ANHYDRASE"/>
    <property type="match status" value="1"/>
</dbReference>
<dbReference type="PANTHER" id="PTHR18952:SF104">
    <property type="entry name" value="CARBONIC ANHYDRASE-RELATED PROTEIN"/>
    <property type="match status" value="1"/>
</dbReference>
<dbReference type="GeneTree" id="ENSGT00940000158863"/>
<dbReference type="SUPFAM" id="SSF51069">
    <property type="entry name" value="Carbonic anhydrase"/>
    <property type="match status" value="1"/>
</dbReference>
<evidence type="ECO:0000256" key="2">
    <source>
        <dbReference type="ARBA" id="ARBA00022723"/>
    </source>
</evidence>
<feature type="domain" description="Alpha-carbonic anhydrase" evidence="7">
    <location>
        <begin position="226"/>
        <end position="461"/>
    </location>
</feature>
<accession>A0A4W2CKS8</accession>
<dbReference type="InterPro" id="IPR018338">
    <property type="entry name" value="Carbonic_anhydrase_a-class_CS"/>
</dbReference>
<evidence type="ECO:0000256" key="6">
    <source>
        <dbReference type="SAM" id="MobiDB-lite"/>
    </source>
</evidence>
<reference evidence="8" key="2">
    <citation type="submission" date="2025-05" db="UniProtKB">
        <authorList>
            <consortium name="Ensembl"/>
        </authorList>
    </citation>
    <scope>IDENTIFICATION</scope>
</reference>
<dbReference type="PROSITE" id="PS00162">
    <property type="entry name" value="ALPHA_CA_1"/>
    <property type="match status" value="1"/>
</dbReference>
<dbReference type="Proteomes" id="UP000429181">
    <property type="component" value="Chromosome 14"/>
</dbReference>
<keyword evidence="2 5" id="KW-0479">Metal-binding</keyword>
<dbReference type="AlphaFoldDB" id="A0A4W2CKS8"/>
<evidence type="ECO:0000256" key="5">
    <source>
        <dbReference type="RuleBase" id="RU367011"/>
    </source>
</evidence>
<evidence type="ECO:0000313" key="9">
    <source>
        <dbReference type="Ensembl" id="ENSBIXP00005039788.1"/>
    </source>
</evidence>
<comment type="cofactor">
    <cofactor evidence="5">
        <name>Zn(2+)</name>
        <dbReference type="ChEBI" id="CHEBI:29105"/>
    </cofactor>
</comment>
<comment type="similarity">
    <text evidence="1 5">Belongs to the alpha-carbonic anhydrase family.</text>
</comment>
<dbReference type="GO" id="GO:0008270">
    <property type="term" value="F:zinc ion binding"/>
    <property type="evidence" value="ECO:0007669"/>
    <property type="project" value="UniProtKB-UniRule"/>
</dbReference>
<organism evidence="8 10">
    <name type="scientific">Bos indicus x Bos taurus</name>
    <name type="common">Hybrid cattle</name>
    <dbReference type="NCBI Taxonomy" id="30522"/>
    <lineage>
        <taxon>Eukaryota</taxon>
        <taxon>Metazoa</taxon>
        <taxon>Chordata</taxon>
        <taxon>Craniata</taxon>
        <taxon>Vertebrata</taxon>
        <taxon>Euteleostomi</taxon>
        <taxon>Mammalia</taxon>
        <taxon>Eutheria</taxon>
        <taxon>Laurasiatheria</taxon>
        <taxon>Artiodactyla</taxon>
        <taxon>Ruminantia</taxon>
        <taxon>Pecora</taxon>
        <taxon>Bovidae</taxon>
        <taxon>Bovinae</taxon>
        <taxon>Bos</taxon>
    </lineage>
</organism>
<dbReference type="EC" id="4.2.1.1" evidence="5"/>
<dbReference type="InterPro" id="IPR036398">
    <property type="entry name" value="CA_dom_sf"/>
</dbReference>
<dbReference type="Pfam" id="PF00194">
    <property type="entry name" value="Carb_anhydrase"/>
    <property type="match status" value="1"/>
</dbReference>
<comment type="catalytic activity">
    <reaction evidence="4 5">
        <text>hydrogencarbonate + H(+) = CO2 + H2O</text>
        <dbReference type="Rhea" id="RHEA:10748"/>
        <dbReference type="ChEBI" id="CHEBI:15377"/>
        <dbReference type="ChEBI" id="CHEBI:15378"/>
        <dbReference type="ChEBI" id="CHEBI:16526"/>
        <dbReference type="ChEBI" id="CHEBI:17544"/>
        <dbReference type="EC" id="4.2.1.1"/>
    </reaction>
</comment>
<dbReference type="Gene3D" id="3.10.200.10">
    <property type="entry name" value="Alpha carbonic anhydrase"/>
    <property type="match status" value="1"/>
</dbReference>
<dbReference type="Ensembl" id="ENSBIXT00000022525.1">
    <property type="protein sequence ID" value="ENSBIXP00000012549.1"/>
    <property type="gene ID" value="ENSBIXG00000017620.1"/>
</dbReference>
<evidence type="ECO:0000313" key="11">
    <source>
        <dbReference type="Proteomes" id="UP000429181"/>
    </source>
</evidence>
<dbReference type="SMART" id="SM01057">
    <property type="entry name" value="Carb_anhydrase"/>
    <property type="match status" value="1"/>
</dbReference>
<keyword evidence="10" id="KW-1185">Reference proteome</keyword>
<dbReference type="PROSITE" id="PS51144">
    <property type="entry name" value="ALPHA_CA_2"/>
    <property type="match status" value="1"/>
</dbReference>
<sequence>MTIHKGREPWPRLCALGAQGRPRGSRRKARERGVCVLRGRGVRCVCRWGRGPPFPRLRPGAPAFPCGPPQARPERRGGPSRASPAPVGFITCLLALLEPQLLLRSCCNRVESPRPAARKTSAWHARVLASTLPFTARSHTHPRSHSSPSHTRALTLTGALPLERALTLHRSHPLAPRSARPAGARRHRRREPEGTHGLPMADLSFIEDSVAFPEKEEDEEEEEEGVEWGYEEGVEWGLVFPDANGEYQSPINLNSREARYDPSLLDIRLSPNYVVCRDCEVANDGHTIQVILKSKSVLSGGPLPQGHEFELYEVRFHWGRENQRGSEHTVNFKAFPMELHLIHWNSTLFGSIDEAVGKPHGIAIIALFVQIGKEHVGLKAVTEILQDIQYKGKSKTIPCFNPNTLLPDPLLRDYWVYEGSLTIPPCSEGVTWILFRYPLTISQLQEEDNGPMVFLDKKRKL</sequence>
<dbReference type="GO" id="GO:0004089">
    <property type="term" value="F:carbonate dehydratase activity"/>
    <property type="evidence" value="ECO:0007669"/>
    <property type="project" value="UniProtKB-UniRule"/>
</dbReference>
<proteinExistence type="inferred from homology"/>
<keyword evidence="5" id="KW-0456">Lyase</keyword>
<dbReference type="Proteomes" id="UP000314981">
    <property type="component" value="Chromosome 14"/>
</dbReference>
<evidence type="ECO:0000259" key="7">
    <source>
        <dbReference type="PROSITE" id="PS51144"/>
    </source>
</evidence>
<evidence type="ECO:0000256" key="3">
    <source>
        <dbReference type="ARBA" id="ARBA00022833"/>
    </source>
</evidence>